<dbReference type="FunFam" id="1.10.10.10:FF:000001">
    <property type="entry name" value="LysR family transcriptional regulator"/>
    <property type="match status" value="1"/>
</dbReference>
<dbReference type="RefSeq" id="WP_012584222.1">
    <property type="nucleotide sequence ID" value="NC_011662.2"/>
</dbReference>
<evidence type="ECO:0000313" key="9">
    <source>
        <dbReference type="Proteomes" id="UP000321192"/>
    </source>
</evidence>
<dbReference type="Gene3D" id="1.10.10.10">
    <property type="entry name" value="Winged helix-like DNA-binding domain superfamily/Winged helix DNA-binding domain"/>
    <property type="match status" value="1"/>
</dbReference>
<dbReference type="eggNOG" id="COG0583">
    <property type="taxonomic scope" value="Bacteria"/>
</dbReference>
<reference evidence="7 9" key="3">
    <citation type="submission" date="2018-09" db="EMBL/GenBank/DDBJ databases">
        <title>Metagenome Assembled Genomes from an Advanced Water Purification Facility.</title>
        <authorList>
            <person name="Stamps B.W."/>
            <person name="Spear J.R."/>
        </authorList>
    </citation>
    <scope>NUCLEOTIDE SEQUENCE [LARGE SCALE GENOMIC DNA]</scope>
    <source>
        <strain evidence="7">Bin_27_1</strain>
    </source>
</reference>
<dbReference type="InterPro" id="IPR036390">
    <property type="entry name" value="WH_DNA-bd_sf"/>
</dbReference>
<dbReference type="InterPro" id="IPR036388">
    <property type="entry name" value="WH-like_DNA-bd_sf"/>
</dbReference>
<dbReference type="Pfam" id="PF00126">
    <property type="entry name" value="HTH_1"/>
    <property type="match status" value="1"/>
</dbReference>
<dbReference type="InterPro" id="IPR000847">
    <property type="entry name" value="LysR_HTH_N"/>
</dbReference>
<organism evidence="6 8">
    <name type="scientific">Thauera aminoaromatica</name>
    <dbReference type="NCBI Taxonomy" id="164330"/>
    <lineage>
        <taxon>Bacteria</taxon>
        <taxon>Pseudomonadati</taxon>
        <taxon>Pseudomonadota</taxon>
        <taxon>Betaproteobacteria</taxon>
        <taxon>Rhodocyclales</taxon>
        <taxon>Zoogloeaceae</taxon>
        <taxon>Thauera</taxon>
    </lineage>
</organism>
<keyword evidence="3" id="KW-0238">DNA-binding</keyword>
<evidence type="ECO:0000313" key="6">
    <source>
        <dbReference type="EMBL" id="ACK52868.1"/>
    </source>
</evidence>
<evidence type="ECO:0000256" key="2">
    <source>
        <dbReference type="ARBA" id="ARBA00023015"/>
    </source>
</evidence>
<dbReference type="STRING" id="85643.Tmz1t_0068"/>
<evidence type="ECO:0000256" key="4">
    <source>
        <dbReference type="ARBA" id="ARBA00023163"/>
    </source>
</evidence>
<name>C4ZIH4_THASP</name>
<dbReference type="PANTHER" id="PTHR30419:SF30">
    <property type="entry name" value="LYSR FAMILY TRANSCRIPTIONAL REGULATOR"/>
    <property type="match status" value="1"/>
</dbReference>
<dbReference type="EMBL" id="SSFD01000302">
    <property type="protein sequence ID" value="TXH80709.1"/>
    <property type="molecule type" value="Genomic_DNA"/>
</dbReference>
<accession>A0A5C7SBG0</accession>
<dbReference type="SUPFAM" id="SSF46785">
    <property type="entry name" value="Winged helix' DNA-binding domain"/>
    <property type="match status" value="1"/>
</dbReference>
<feature type="domain" description="HTH lysR-type" evidence="5">
    <location>
        <begin position="1"/>
        <end position="58"/>
    </location>
</feature>
<dbReference type="EMBL" id="CP001281">
    <property type="protein sequence ID" value="ACK52868.1"/>
    <property type="molecule type" value="Genomic_DNA"/>
</dbReference>
<dbReference type="OrthoDB" id="9074557at2"/>
<evidence type="ECO:0000256" key="3">
    <source>
        <dbReference type="ARBA" id="ARBA00023125"/>
    </source>
</evidence>
<reference evidence="6 8" key="2">
    <citation type="journal article" date="2012" name="Stand. Genomic Sci.">
        <title>Complete genome sequence of Thauera aminoaromatica strain MZ1T.</title>
        <authorList>
            <person name="Jiang K."/>
            <person name="Sanseverino J."/>
            <person name="Chauhan A."/>
            <person name="Lucas S."/>
            <person name="Copeland A."/>
            <person name="Lapidus A."/>
            <person name="Del Rio T.G."/>
            <person name="Dalin E."/>
            <person name="Tice H."/>
            <person name="Bruce D."/>
            <person name="Goodwin L."/>
            <person name="Pitluck S."/>
            <person name="Sims D."/>
            <person name="Brettin T."/>
            <person name="Detter J.C."/>
            <person name="Han C."/>
            <person name="Chang Y.J."/>
            <person name="Larimer F."/>
            <person name="Land M."/>
            <person name="Hauser L."/>
            <person name="Kyrpides N.C."/>
            <person name="Mikhailova N."/>
            <person name="Moser S."/>
            <person name="Jegier P."/>
            <person name="Close D."/>
            <person name="Debruyn J.M."/>
            <person name="Wang Y."/>
            <person name="Layton A.C."/>
            <person name="Allen M.S."/>
            <person name="Sayler G.S."/>
        </authorList>
    </citation>
    <scope>NUCLEOTIDE SEQUENCE [LARGE SCALE GENOMIC DNA]</scope>
    <source>
        <strain evidence="6 8">MZ1T</strain>
    </source>
</reference>
<proteinExistence type="inferred from homology"/>
<gene>
    <name evidence="6" type="ordered locus">Tmz1t_0068</name>
    <name evidence="7" type="ORF">E6Q80_18300</name>
</gene>
<dbReference type="HOGENOM" id="CLU_039613_6_0_4"/>
<dbReference type="GO" id="GO:0003677">
    <property type="term" value="F:DNA binding"/>
    <property type="evidence" value="ECO:0007669"/>
    <property type="project" value="UniProtKB-KW"/>
</dbReference>
<reference evidence="8" key="1">
    <citation type="submission" date="2009-05" db="EMBL/GenBank/DDBJ databases">
        <title>Complete sequence of chromosome of Thauera sp. MZ1T.</title>
        <authorList>
            <consortium name="US DOE Joint Genome Institute"/>
            <person name="Lucas S."/>
            <person name="Copeland A."/>
            <person name="Lapidus A."/>
            <person name="Glavina del Rio T."/>
            <person name="Dalin E."/>
            <person name="Tice H."/>
            <person name="Bruce D."/>
            <person name="Goodwin L."/>
            <person name="Pitluck S."/>
            <person name="Sims D."/>
            <person name="Brettin T."/>
            <person name="Detter J.C."/>
            <person name="Han C."/>
            <person name="Larimer F."/>
            <person name="Land M."/>
            <person name="Hauser L."/>
            <person name="Kyrpides N."/>
            <person name="Mikhailova N."/>
            <person name="Sayler G.S."/>
        </authorList>
    </citation>
    <scope>NUCLEOTIDE SEQUENCE [LARGE SCALE GENOMIC DNA]</scope>
    <source>
        <strain evidence="8">MZ1T</strain>
    </source>
</reference>
<dbReference type="GO" id="GO:0005829">
    <property type="term" value="C:cytosol"/>
    <property type="evidence" value="ECO:0007669"/>
    <property type="project" value="TreeGrafter"/>
</dbReference>
<dbReference type="AlphaFoldDB" id="C4ZIH4"/>
<dbReference type="PANTHER" id="PTHR30419">
    <property type="entry name" value="HTH-TYPE TRANSCRIPTIONAL REGULATOR YBHD"/>
    <property type="match status" value="1"/>
</dbReference>
<evidence type="ECO:0000313" key="7">
    <source>
        <dbReference type="EMBL" id="TXH80709.1"/>
    </source>
</evidence>
<dbReference type="GO" id="GO:0003700">
    <property type="term" value="F:DNA-binding transcription factor activity"/>
    <property type="evidence" value="ECO:0007669"/>
    <property type="project" value="InterPro"/>
</dbReference>
<dbReference type="Gene3D" id="3.40.190.10">
    <property type="entry name" value="Periplasmic binding protein-like II"/>
    <property type="match status" value="2"/>
</dbReference>
<evidence type="ECO:0000313" key="8">
    <source>
        <dbReference type="Proteomes" id="UP000002186"/>
    </source>
</evidence>
<dbReference type="InterPro" id="IPR050950">
    <property type="entry name" value="HTH-type_LysR_regulators"/>
</dbReference>
<keyword evidence="8" id="KW-1185">Reference proteome</keyword>
<dbReference type="Proteomes" id="UP000321192">
    <property type="component" value="Unassembled WGS sequence"/>
</dbReference>
<protein>
    <submittedName>
        <fullName evidence="7">LysR family transcriptional regulator</fullName>
    </submittedName>
    <submittedName>
        <fullName evidence="6">Transcriptional regulator, LysR family</fullName>
    </submittedName>
</protein>
<dbReference type="Proteomes" id="UP000002186">
    <property type="component" value="Chromosome"/>
</dbReference>
<dbReference type="InterPro" id="IPR005119">
    <property type="entry name" value="LysR_subst-bd"/>
</dbReference>
<keyword evidence="4" id="KW-0804">Transcription</keyword>
<dbReference type="SUPFAM" id="SSF53850">
    <property type="entry name" value="Periplasmic binding protein-like II"/>
    <property type="match status" value="1"/>
</dbReference>
<comment type="similarity">
    <text evidence="1">Belongs to the LysR transcriptional regulatory family.</text>
</comment>
<dbReference type="KEGG" id="tmz:Tmz1t_0068"/>
<dbReference type="PROSITE" id="PS50931">
    <property type="entry name" value="HTH_LYSR"/>
    <property type="match status" value="1"/>
</dbReference>
<evidence type="ECO:0000259" key="5">
    <source>
        <dbReference type="PROSITE" id="PS50931"/>
    </source>
</evidence>
<dbReference type="Pfam" id="PF03466">
    <property type="entry name" value="LysR_substrate"/>
    <property type="match status" value="1"/>
</dbReference>
<sequence length="318" mass="34386">MKINQLRYFLAVADKGSVRAAATALGVSAAAVSQALRELETAMGTPLFTRESHGAVLSYAGRQFLIHARLILGQVSRAEAEIAQIRGATGGSLTIGVTPWVAQSILPHALARFHALRPDVHLDVTEAVGTVHPLLRDGTLDLVIAIPPPRQEASIFYTRELFRCDLAVVGRLGHPFASATSLEELVDQDWVLTMLGAGQDEPLVNLLAPHGIAPPPHRVHYARSALVAISMLEVGNMLTICPWPLLETPLLRGRVQALPIRNPLPEMHTAIIVRRNDTLSAAGQLFIDCFEDATRTCVATDDPALKRIMNSVERAPDA</sequence>
<accession>C4ZIH4</accession>
<evidence type="ECO:0000256" key="1">
    <source>
        <dbReference type="ARBA" id="ARBA00009437"/>
    </source>
</evidence>
<keyword evidence="2" id="KW-0805">Transcription regulation</keyword>